<accession>A0AAJ5S5T7</accession>
<dbReference type="Proteomes" id="UP001217631">
    <property type="component" value="Plasmid pHNGDW697-1"/>
</dbReference>
<gene>
    <name evidence="2" type="ORF">PWA60_28380</name>
</gene>
<name>A0AAJ5S5T7_9PSED</name>
<evidence type="ECO:0000256" key="1">
    <source>
        <dbReference type="SAM" id="MobiDB-lite"/>
    </source>
</evidence>
<feature type="compositionally biased region" description="Basic and acidic residues" evidence="1">
    <location>
        <begin position="24"/>
        <end position="46"/>
    </location>
</feature>
<proteinExistence type="predicted"/>
<keyword evidence="2" id="KW-0614">Plasmid</keyword>
<reference evidence="2" key="1">
    <citation type="submission" date="2023-02" db="EMBL/GenBank/DDBJ databases">
        <title>tmexCD-toprJ-like cluster.</title>
        <authorList>
            <person name="Gao X."/>
            <person name="Wang C."/>
            <person name="Liu J."/>
        </authorList>
    </citation>
    <scope>NUCLEOTIDE SEQUENCE</scope>
    <source>
        <strain evidence="2">GDW21C697WI</strain>
        <plasmid evidence="2">pHNGDW697-1</plasmid>
    </source>
</reference>
<geneLocation type="plasmid" evidence="2 3">
    <name>pHNGDW697-1</name>
</geneLocation>
<dbReference type="AlphaFoldDB" id="A0AAJ5S5T7"/>
<evidence type="ECO:0000313" key="3">
    <source>
        <dbReference type="Proteomes" id="UP001217631"/>
    </source>
</evidence>
<sequence>MSNVTREQLQQQLDTAEQELDIWERQRFTREDGSPAQDRRFEERGENLGARISDLSRQLNQLNEDEHRDTGRRQKLSATPDLSGTVLPLCLIPNSALKSAPPYKSVVPKASACVGLPA</sequence>
<evidence type="ECO:0000313" key="2">
    <source>
        <dbReference type="EMBL" id="WEA23394.1"/>
    </source>
</evidence>
<dbReference type="RefSeq" id="WP_275000361.1">
    <property type="nucleotide sequence ID" value="NZ_CP118678.1"/>
</dbReference>
<feature type="region of interest" description="Disordered" evidence="1">
    <location>
        <begin position="24"/>
        <end position="79"/>
    </location>
</feature>
<organism evidence="2 3">
    <name type="scientific">Pseudomonas juntendi</name>
    <dbReference type="NCBI Taxonomy" id="2666183"/>
    <lineage>
        <taxon>Bacteria</taxon>
        <taxon>Pseudomonadati</taxon>
        <taxon>Pseudomonadota</taxon>
        <taxon>Gammaproteobacteria</taxon>
        <taxon>Pseudomonadales</taxon>
        <taxon>Pseudomonadaceae</taxon>
        <taxon>Pseudomonas</taxon>
    </lineage>
</organism>
<protein>
    <submittedName>
        <fullName evidence="2">Uncharacterized protein</fullName>
    </submittedName>
</protein>
<dbReference type="EMBL" id="CP118678">
    <property type="protein sequence ID" value="WEA23394.1"/>
    <property type="molecule type" value="Genomic_DNA"/>
</dbReference>